<name>A0A2H0B624_9BACT</name>
<gene>
    <name evidence="1" type="ORF">COX08_02860</name>
</gene>
<evidence type="ECO:0000313" key="2">
    <source>
        <dbReference type="Proteomes" id="UP000229459"/>
    </source>
</evidence>
<protein>
    <submittedName>
        <fullName evidence="1">Uncharacterized protein</fullName>
    </submittedName>
</protein>
<reference evidence="1 2" key="1">
    <citation type="submission" date="2017-09" db="EMBL/GenBank/DDBJ databases">
        <title>Depth-based differentiation of microbial function through sediment-hosted aquifers and enrichment of novel symbionts in the deep terrestrial subsurface.</title>
        <authorList>
            <person name="Probst A.J."/>
            <person name="Ladd B."/>
            <person name="Jarett J.K."/>
            <person name="Geller-Mcgrath D.E."/>
            <person name="Sieber C.M."/>
            <person name="Emerson J.B."/>
            <person name="Anantharaman K."/>
            <person name="Thomas B.C."/>
            <person name="Malmstrom R."/>
            <person name="Stieglmeier M."/>
            <person name="Klingl A."/>
            <person name="Woyke T."/>
            <person name="Ryan C.M."/>
            <person name="Banfield J.F."/>
        </authorList>
    </citation>
    <scope>NUCLEOTIDE SEQUENCE [LARGE SCALE GENOMIC DNA]</scope>
    <source>
        <strain evidence="1">CG23_combo_of_CG06-09_8_20_14_all_34_8</strain>
    </source>
</reference>
<comment type="caution">
    <text evidence="1">The sequence shown here is derived from an EMBL/GenBank/DDBJ whole genome shotgun (WGS) entry which is preliminary data.</text>
</comment>
<dbReference type="EMBL" id="PCSR01000068">
    <property type="protein sequence ID" value="PIP53105.1"/>
    <property type="molecule type" value="Genomic_DNA"/>
</dbReference>
<evidence type="ECO:0000313" key="1">
    <source>
        <dbReference type="EMBL" id="PIP53105.1"/>
    </source>
</evidence>
<proteinExistence type="predicted"/>
<sequence length="72" mass="8751">MSMKTYIKQQTIKTYRHFVDSLMHKVYDRNTKGRIFIYNKVKRLRKALDTQNIVDNSNKNLKNIEKMMRSLL</sequence>
<dbReference type="AlphaFoldDB" id="A0A2H0B624"/>
<organism evidence="1 2">
    <name type="scientific">Candidatus Beckwithbacteria bacterium CG23_combo_of_CG06-09_8_20_14_all_34_8</name>
    <dbReference type="NCBI Taxonomy" id="1974497"/>
    <lineage>
        <taxon>Bacteria</taxon>
        <taxon>Candidatus Beckwithiibacteriota</taxon>
    </lineage>
</organism>
<dbReference type="Proteomes" id="UP000229459">
    <property type="component" value="Unassembled WGS sequence"/>
</dbReference>
<accession>A0A2H0B624</accession>